<gene>
    <name evidence="1" type="ORF">EDC46_0923</name>
</gene>
<protein>
    <submittedName>
        <fullName evidence="1">Uncharacterized protein</fullName>
    </submittedName>
</protein>
<evidence type="ECO:0000313" key="2">
    <source>
        <dbReference type="Proteomes" id="UP000281691"/>
    </source>
</evidence>
<dbReference type="Proteomes" id="UP000281691">
    <property type="component" value="Unassembled WGS sequence"/>
</dbReference>
<name>A0A3N4VKV8_9PAST</name>
<sequence>MNVDLKQMNYDEFKRFMQDLAALYSGVSDDGWMALHDTLKSLAVIVRSPISKIMKNGNEVLQYNPFGFYGAYEIADNQVVMALFYAEFSEDKVDNRGFMYCELATKVCFAEDDRLLRCPHNVRERLTQIDYVNAVEMVYPVEQSKSDIQQLRNELNNRLKPTIKH</sequence>
<comment type="caution">
    <text evidence="1">The sequence shown here is derived from an EMBL/GenBank/DDBJ whole genome shotgun (WGS) entry which is preliminary data.</text>
</comment>
<proteinExistence type="predicted"/>
<dbReference type="OrthoDB" id="5677055at2"/>
<accession>A0A3N4VKV8</accession>
<evidence type="ECO:0000313" key="1">
    <source>
        <dbReference type="EMBL" id="RPE83722.1"/>
    </source>
</evidence>
<dbReference type="AlphaFoldDB" id="A0A3N4VKV8"/>
<organism evidence="1 2">
    <name type="scientific">Vespertiliibacter pulmonis</name>
    <dbReference type="NCBI Taxonomy" id="1443036"/>
    <lineage>
        <taxon>Bacteria</taxon>
        <taxon>Pseudomonadati</taxon>
        <taxon>Pseudomonadota</taxon>
        <taxon>Gammaproteobacteria</taxon>
        <taxon>Pasteurellales</taxon>
        <taxon>Pasteurellaceae</taxon>
        <taxon>Vespertiliibacter</taxon>
    </lineage>
</organism>
<keyword evidence="2" id="KW-1185">Reference proteome</keyword>
<dbReference type="EMBL" id="RKQP01000002">
    <property type="protein sequence ID" value="RPE83722.1"/>
    <property type="molecule type" value="Genomic_DNA"/>
</dbReference>
<dbReference type="RefSeq" id="WP_124211095.1">
    <property type="nucleotide sequence ID" value="NZ_CP016615.1"/>
</dbReference>
<reference evidence="1 2" key="1">
    <citation type="submission" date="2018-11" db="EMBL/GenBank/DDBJ databases">
        <title>Genomic Encyclopedia of Type Strains, Phase IV (KMG-IV): sequencing the most valuable type-strain genomes for metagenomic binning, comparative biology and taxonomic classification.</title>
        <authorList>
            <person name="Goeker M."/>
        </authorList>
    </citation>
    <scope>NUCLEOTIDE SEQUENCE [LARGE SCALE GENOMIC DNA]</scope>
    <source>
        <strain evidence="1 2">DSM 27238</strain>
    </source>
</reference>